<proteinExistence type="predicted"/>
<dbReference type="PANTHER" id="PTHR31511:SF12">
    <property type="entry name" value="RHO TERMINATION FACTOR N-TERMINAL DOMAIN-CONTAINING PROTEIN"/>
    <property type="match status" value="1"/>
</dbReference>
<name>A0ABN8PUZ4_9CNID</name>
<evidence type="ECO:0000313" key="1">
    <source>
        <dbReference type="EMBL" id="CAH3149056.1"/>
    </source>
</evidence>
<accession>A0ABN8PUZ4</accession>
<dbReference type="Proteomes" id="UP001159427">
    <property type="component" value="Unassembled WGS sequence"/>
</dbReference>
<evidence type="ECO:0008006" key="3">
    <source>
        <dbReference type="Google" id="ProtNLM"/>
    </source>
</evidence>
<evidence type="ECO:0000313" key="2">
    <source>
        <dbReference type="Proteomes" id="UP001159427"/>
    </source>
</evidence>
<organism evidence="1 2">
    <name type="scientific">Porites evermanni</name>
    <dbReference type="NCBI Taxonomy" id="104178"/>
    <lineage>
        <taxon>Eukaryota</taxon>
        <taxon>Metazoa</taxon>
        <taxon>Cnidaria</taxon>
        <taxon>Anthozoa</taxon>
        <taxon>Hexacorallia</taxon>
        <taxon>Scleractinia</taxon>
        <taxon>Fungiina</taxon>
        <taxon>Poritidae</taxon>
        <taxon>Porites</taxon>
    </lineage>
</organism>
<keyword evidence="2" id="KW-1185">Reference proteome</keyword>
<protein>
    <recommendedName>
        <fullName evidence="3">DNA-directed DNA polymerase</fullName>
    </recommendedName>
</protein>
<dbReference type="EMBL" id="CALNXI010000963">
    <property type="protein sequence ID" value="CAH3149056.1"/>
    <property type="molecule type" value="Genomic_DNA"/>
</dbReference>
<comment type="caution">
    <text evidence="1">The sequence shown here is derived from an EMBL/GenBank/DDBJ whole genome shotgun (WGS) entry which is preliminary data.</text>
</comment>
<gene>
    <name evidence="1" type="ORF">PEVE_00044793</name>
</gene>
<dbReference type="PANTHER" id="PTHR31511">
    <property type="entry name" value="PROTEIN CBG23764"/>
    <property type="match status" value="1"/>
</dbReference>
<reference evidence="1 2" key="1">
    <citation type="submission" date="2022-05" db="EMBL/GenBank/DDBJ databases">
        <authorList>
            <consortium name="Genoscope - CEA"/>
            <person name="William W."/>
        </authorList>
    </citation>
    <scope>NUCLEOTIDE SEQUENCE [LARGE SCALE GENOMIC DNA]</scope>
</reference>
<sequence>MSSSLDRLSANLPKDKFKYTRKVFKKEKLELMTQKGVYPYDYMHSFERFNETQLPSKDDFFSQLTQDAITDEQYCHTTKVWGTFNLQTMGDYHDLYLMSDILLLADVFENFRSTCLQYYKLDPCHYYTSPGLSWDAMLKMTDIKLELMTGGFKWLTEKQINKIMNKTILSDNKKGYIIEVDLEYPE</sequence>